<dbReference type="RefSeq" id="WP_138635732.1">
    <property type="nucleotide sequence ID" value="NZ_VCKZ01000039.1"/>
</dbReference>
<organism evidence="2 3">
    <name type="scientific">Actinomadura geliboluensis</name>
    <dbReference type="NCBI Taxonomy" id="882440"/>
    <lineage>
        <taxon>Bacteria</taxon>
        <taxon>Bacillati</taxon>
        <taxon>Actinomycetota</taxon>
        <taxon>Actinomycetes</taxon>
        <taxon>Streptosporangiales</taxon>
        <taxon>Thermomonosporaceae</taxon>
        <taxon>Actinomadura</taxon>
    </lineage>
</organism>
<comment type="caution">
    <text evidence="2">The sequence shown here is derived from an EMBL/GenBank/DDBJ whole genome shotgun (WGS) entry which is preliminary data.</text>
</comment>
<evidence type="ECO:0000313" key="2">
    <source>
        <dbReference type="EMBL" id="TMR40892.1"/>
    </source>
</evidence>
<evidence type="ECO:0000256" key="1">
    <source>
        <dbReference type="SAM" id="MobiDB-lite"/>
    </source>
</evidence>
<proteinExistence type="predicted"/>
<keyword evidence="3" id="KW-1185">Reference proteome</keyword>
<reference evidence="2 3" key="1">
    <citation type="submission" date="2019-05" db="EMBL/GenBank/DDBJ databases">
        <title>Draft genome sequence of Actinomadura geliboluensis A8036.</title>
        <authorList>
            <person name="Saricaoglu S."/>
            <person name="Isik K."/>
        </authorList>
    </citation>
    <scope>NUCLEOTIDE SEQUENCE [LARGE SCALE GENOMIC DNA]</scope>
    <source>
        <strain evidence="2 3">A8036</strain>
    </source>
</reference>
<protein>
    <submittedName>
        <fullName evidence="2">Uncharacterized protein</fullName>
    </submittedName>
</protein>
<dbReference type="OrthoDB" id="4504263at2"/>
<accession>A0A5S4H7D8</accession>
<name>A0A5S4H7D8_9ACTN</name>
<feature type="compositionally biased region" description="Low complexity" evidence="1">
    <location>
        <begin position="201"/>
        <end position="213"/>
    </location>
</feature>
<evidence type="ECO:0000313" key="3">
    <source>
        <dbReference type="Proteomes" id="UP000305238"/>
    </source>
</evidence>
<gene>
    <name evidence="2" type="ORF">ETD96_08410</name>
</gene>
<dbReference type="EMBL" id="VCKZ01000039">
    <property type="protein sequence ID" value="TMR40892.1"/>
    <property type="molecule type" value="Genomic_DNA"/>
</dbReference>
<dbReference type="AlphaFoldDB" id="A0A5S4H7D8"/>
<feature type="region of interest" description="Disordered" evidence="1">
    <location>
        <begin position="187"/>
        <end position="216"/>
    </location>
</feature>
<dbReference type="Proteomes" id="UP000305238">
    <property type="component" value="Unassembled WGS sequence"/>
</dbReference>
<sequence length="480" mass="52381">MRTSGPAGGGKTPAQRTGRAAGRQPIRQARPVRPQPGEIVLVTNPDDSVAVAQHLADLHAPGHGRVVVSPIETFTGPAPTSYGAARRRLGADLLTALGKDPEEIAHHSGQALALAGFWIRGERISDLVVDRAQAVHQQVLRELAEFARDTPLRLWLVWVAAPLRRPDLGKVTVRTITAEQFRAALPATSGRTLEPASDRTPAQASAASQQPAPRDWPALPSSDFPVFMEVCRARLDPADFRRVAETFDLAREAAAELALDLGIHHGESRYHDLQILHVETWLRDQVLAGDHHPSQSLAKLRGIQAGFFERHLYLRWRRSLLPHPPETHLGTRLTADVVARLRSLCSPETAAALVIHLHLAAGLTSITVGQISTDGATYTQDVAYLSRTEPVRHRFPPSAHGILAAYLAHRTSTGAVDDSSPLFPKAPAIPGRELLRQRFGVVRLAAPVPPSGRAHATPWLSERGLSLQRLDTHEIIRRRT</sequence>
<feature type="compositionally biased region" description="Gly residues" evidence="1">
    <location>
        <begin position="1"/>
        <end position="11"/>
    </location>
</feature>
<feature type="region of interest" description="Disordered" evidence="1">
    <location>
        <begin position="1"/>
        <end position="36"/>
    </location>
</feature>